<dbReference type="SUPFAM" id="SSF88713">
    <property type="entry name" value="Glycoside hydrolase/deacetylase"/>
    <property type="match status" value="1"/>
</dbReference>
<evidence type="ECO:0000256" key="1">
    <source>
        <dbReference type="SAM" id="SignalP"/>
    </source>
</evidence>
<dbReference type="InterPro" id="IPR002509">
    <property type="entry name" value="NODB_dom"/>
</dbReference>
<dbReference type="PROSITE" id="PS51677">
    <property type="entry name" value="NODB"/>
    <property type="match status" value="1"/>
</dbReference>
<sequence length="231" mass="25220">MRRPARLVRLAVPALTAGLLLTAAPPAQAGQPTAEVVTTTRHDDRSVALTFDDGPNPPDTHRLLEVLREHHVKATFCLWGDHVREHPEVARAIARDGHTLCNHTMHHDDMAGWTPEQIRADLEATSAVIREAVPGAHIPFFRAPYGSWGQTPEVAAELGMQPLGWALAVGDWEPPGTDELVRRVVDGVTPGAVVLMHDGGGDRSQTVDAVDRLVPLLREQGWRFDRPAKTA</sequence>
<dbReference type="PANTHER" id="PTHR10587">
    <property type="entry name" value="GLYCOSYL TRANSFERASE-RELATED"/>
    <property type="match status" value="1"/>
</dbReference>
<feature type="domain" description="NodB homology" evidence="2">
    <location>
        <begin position="45"/>
        <end position="225"/>
    </location>
</feature>
<reference evidence="4" key="1">
    <citation type="journal article" date="2019" name="Int. J. Syst. Evol. Microbiol.">
        <title>The Global Catalogue of Microorganisms (GCM) 10K type strain sequencing project: providing services to taxonomists for standard genome sequencing and annotation.</title>
        <authorList>
            <consortium name="The Broad Institute Genomics Platform"/>
            <consortium name="The Broad Institute Genome Sequencing Center for Infectious Disease"/>
            <person name="Wu L."/>
            <person name="Ma J."/>
        </authorList>
    </citation>
    <scope>NUCLEOTIDE SEQUENCE [LARGE SCALE GENOMIC DNA]</scope>
    <source>
        <strain evidence="4">CCUG 62763</strain>
    </source>
</reference>
<keyword evidence="1" id="KW-0732">Signal</keyword>
<dbReference type="EMBL" id="JBHSGR010000016">
    <property type="protein sequence ID" value="MFC4694661.1"/>
    <property type="molecule type" value="Genomic_DNA"/>
</dbReference>
<gene>
    <name evidence="3" type="ORF">ACFO3M_14775</name>
</gene>
<evidence type="ECO:0000313" key="3">
    <source>
        <dbReference type="EMBL" id="MFC4694661.1"/>
    </source>
</evidence>
<dbReference type="Pfam" id="PF01522">
    <property type="entry name" value="Polysacc_deac_1"/>
    <property type="match status" value="1"/>
</dbReference>
<dbReference type="Gene3D" id="3.20.20.370">
    <property type="entry name" value="Glycoside hydrolase/deacetylase"/>
    <property type="match status" value="1"/>
</dbReference>
<proteinExistence type="predicted"/>
<evidence type="ECO:0000259" key="2">
    <source>
        <dbReference type="PROSITE" id="PS51677"/>
    </source>
</evidence>
<dbReference type="Proteomes" id="UP001596025">
    <property type="component" value="Unassembled WGS sequence"/>
</dbReference>
<dbReference type="InterPro" id="IPR011330">
    <property type="entry name" value="Glyco_hydro/deAcase_b/a-brl"/>
</dbReference>
<accession>A0ABV9LKJ1</accession>
<dbReference type="RefSeq" id="WP_387990113.1">
    <property type="nucleotide sequence ID" value="NZ_JBHSGR010000016.1"/>
</dbReference>
<dbReference type="GO" id="GO:0016787">
    <property type="term" value="F:hydrolase activity"/>
    <property type="evidence" value="ECO:0007669"/>
    <property type="project" value="UniProtKB-KW"/>
</dbReference>
<protein>
    <submittedName>
        <fullName evidence="3">Polysaccharide deacetylase family protein</fullName>
        <ecNumber evidence="3">3.-.-.-</ecNumber>
    </submittedName>
</protein>
<feature type="chain" id="PRO_5046085239" evidence="1">
    <location>
        <begin position="30"/>
        <end position="231"/>
    </location>
</feature>
<keyword evidence="4" id="KW-1185">Reference proteome</keyword>
<comment type="caution">
    <text evidence="3">The sequence shown here is derived from an EMBL/GenBank/DDBJ whole genome shotgun (WGS) entry which is preliminary data.</text>
</comment>
<dbReference type="InterPro" id="IPR050248">
    <property type="entry name" value="Polysacc_deacetylase_ArnD"/>
</dbReference>
<organism evidence="3 4">
    <name type="scientific">Geodermatophilus arenarius</name>
    <dbReference type="NCBI Taxonomy" id="1137990"/>
    <lineage>
        <taxon>Bacteria</taxon>
        <taxon>Bacillati</taxon>
        <taxon>Actinomycetota</taxon>
        <taxon>Actinomycetes</taxon>
        <taxon>Geodermatophilales</taxon>
        <taxon>Geodermatophilaceae</taxon>
        <taxon>Geodermatophilus</taxon>
    </lineage>
</organism>
<dbReference type="EC" id="3.-.-.-" evidence="3"/>
<evidence type="ECO:0000313" key="4">
    <source>
        <dbReference type="Proteomes" id="UP001596025"/>
    </source>
</evidence>
<name>A0ABV9LKJ1_9ACTN</name>
<dbReference type="CDD" id="cd10917">
    <property type="entry name" value="CE4_NodB_like_6s_7s"/>
    <property type="match status" value="1"/>
</dbReference>
<feature type="signal peptide" evidence="1">
    <location>
        <begin position="1"/>
        <end position="29"/>
    </location>
</feature>
<keyword evidence="3" id="KW-0378">Hydrolase</keyword>